<keyword evidence="2" id="KW-1185">Reference proteome</keyword>
<proteinExistence type="predicted"/>
<comment type="caution">
    <text evidence="1">The sequence shown here is derived from an EMBL/GenBank/DDBJ whole genome shotgun (WGS) entry which is preliminary data.</text>
</comment>
<organism evidence="1 2">
    <name type="scientific">Candidatus Termititenax persephonae</name>
    <dbReference type="NCBI Taxonomy" id="2218525"/>
    <lineage>
        <taxon>Bacteria</taxon>
        <taxon>Bacillati</taxon>
        <taxon>Candidatus Margulisiibacteriota</taxon>
        <taxon>Candidatus Termititenacia</taxon>
        <taxon>Candidatus Termititenacales</taxon>
        <taxon>Candidatus Termititenacaceae</taxon>
        <taxon>Candidatus Termititenax</taxon>
    </lineage>
</organism>
<evidence type="ECO:0000313" key="1">
    <source>
        <dbReference type="EMBL" id="GBR76462.1"/>
    </source>
</evidence>
<reference evidence="1 2" key="1">
    <citation type="journal article" date="2019" name="ISME J.">
        <title>Genome analyses of uncultured TG2/ZB3 bacteria in 'Margulisbacteria' specifically attached to ectosymbiotic spirochetes of protists in the termite gut.</title>
        <authorList>
            <person name="Utami Y.D."/>
            <person name="Kuwahara H."/>
            <person name="Igai K."/>
            <person name="Murakami T."/>
            <person name="Sugaya K."/>
            <person name="Morikawa T."/>
            <person name="Nagura Y."/>
            <person name="Yuki M."/>
            <person name="Deevong P."/>
            <person name="Inoue T."/>
            <person name="Kihara K."/>
            <person name="Lo N."/>
            <person name="Yamada A."/>
            <person name="Ohkuma M."/>
            <person name="Hongoh Y."/>
        </authorList>
    </citation>
    <scope>NUCLEOTIDE SEQUENCE [LARGE SCALE GENOMIC DNA]</scope>
    <source>
        <strain evidence="1">NkOx7-02</strain>
    </source>
</reference>
<dbReference type="SUPFAM" id="SSF53335">
    <property type="entry name" value="S-adenosyl-L-methionine-dependent methyltransferases"/>
    <property type="match status" value="1"/>
</dbReference>
<dbReference type="Proteomes" id="UP000275925">
    <property type="component" value="Unassembled WGS sequence"/>
</dbReference>
<dbReference type="AlphaFoldDB" id="A0A388TH52"/>
<dbReference type="Pfam" id="PF13578">
    <property type="entry name" value="Methyltransf_24"/>
    <property type="match status" value="1"/>
</dbReference>
<gene>
    <name evidence="1" type="ORF">NO2_1004</name>
</gene>
<evidence type="ECO:0008006" key="3">
    <source>
        <dbReference type="Google" id="ProtNLM"/>
    </source>
</evidence>
<sequence>MELGVAAGGSSVLMLNALKDFSAARLYSHDYCLGYYRNPKLKSGYFVDQYAELKKQWTLYTGGLVCRFLDQIGGDIDFCLIDTMHLNPGEILDFLMILPYLKNGAMVVFHDINMHASANLRLWWRITNNTLLSAISGKKFIPGGFFQGNKELAQFPNIGAVEISANTHENLFEIFNLLTIYWPYLPSKIDEAEIYVHFRKYYAEFYLSYLQTVFTYHREVARKGRETLAYRIAEKLRVM</sequence>
<name>A0A388TH52_9BACT</name>
<evidence type="ECO:0000313" key="2">
    <source>
        <dbReference type="Proteomes" id="UP000275925"/>
    </source>
</evidence>
<protein>
    <recommendedName>
        <fullName evidence="3">Class I SAM-dependent methyltransferase</fullName>
    </recommendedName>
</protein>
<dbReference type="EMBL" id="BGZO01000028">
    <property type="protein sequence ID" value="GBR76462.1"/>
    <property type="molecule type" value="Genomic_DNA"/>
</dbReference>
<dbReference type="Gene3D" id="3.40.50.150">
    <property type="entry name" value="Vaccinia Virus protein VP39"/>
    <property type="match status" value="1"/>
</dbReference>
<dbReference type="InterPro" id="IPR029063">
    <property type="entry name" value="SAM-dependent_MTases_sf"/>
</dbReference>
<accession>A0A388TH52</accession>